<dbReference type="OrthoDB" id="6077919at2759"/>
<gene>
    <name evidence="2" type="ORF">P879_07063</name>
</gene>
<feature type="compositionally biased region" description="Acidic residues" evidence="1">
    <location>
        <begin position="699"/>
        <end position="721"/>
    </location>
</feature>
<evidence type="ECO:0000313" key="3">
    <source>
        <dbReference type="Proteomes" id="UP000699462"/>
    </source>
</evidence>
<reference evidence="2 3" key="1">
    <citation type="submission" date="2019-07" db="EMBL/GenBank/DDBJ databases">
        <title>Annotation for the trematode Paragonimus westermani.</title>
        <authorList>
            <person name="Choi Y.-J."/>
        </authorList>
    </citation>
    <scope>NUCLEOTIDE SEQUENCE [LARGE SCALE GENOMIC DNA]</scope>
    <source>
        <strain evidence="2">180907_Pwestermani</strain>
    </source>
</reference>
<feature type="region of interest" description="Disordered" evidence="1">
    <location>
        <begin position="385"/>
        <end position="408"/>
    </location>
</feature>
<comment type="caution">
    <text evidence="2">The sequence shown here is derived from an EMBL/GenBank/DDBJ whole genome shotgun (WGS) entry which is preliminary data.</text>
</comment>
<dbReference type="EMBL" id="JTDF01021248">
    <property type="protein sequence ID" value="KAF8562092.1"/>
    <property type="molecule type" value="Genomic_DNA"/>
</dbReference>
<proteinExistence type="predicted"/>
<feature type="region of interest" description="Disordered" evidence="1">
    <location>
        <begin position="424"/>
        <end position="449"/>
    </location>
</feature>
<feature type="compositionally biased region" description="Polar residues" evidence="1">
    <location>
        <begin position="474"/>
        <end position="485"/>
    </location>
</feature>
<dbReference type="Proteomes" id="UP000699462">
    <property type="component" value="Unassembled WGS sequence"/>
</dbReference>
<protein>
    <submittedName>
        <fullName evidence="2">Uncharacterized protein</fullName>
    </submittedName>
</protein>
<keyword evidence="3" id="KW-1185">Reference proteome</keyword>
<evidence type="ECO:0000313" key="2">
    <source>
        <dbReference type="EMBL" id="KAF8562092.1"/>
    </source>
</evidence>
<organism evidence="2 3">
    <name type="scientific">Paragonimus westermani</name>
    <dbReference type="NCBI Taxonomy" id="34504"/>
    <lineage>
        <taxon>Eukaryota</taxon>
        <taxon>Metazoa</taxon>
        <taxon>Spiralia</taxon>
        <taxon>Lophotrochozoa</taxon>
        <taxon>Platyhelminthes</taxon>
        <taxon>Trematoda</taxon>
        <taxon>Digenea</taxon>
        <taxon>Plagiorchiida</taxon>
        <taxon>Troglotremata</taxon>
        <taxon>Troglotrematidae</taxon>
        <taxon>Paragonimus</taxon>
    </lineage>
</organism>
<name>A0A8T0D393_9TREM</name>
<dbReference type="AlphaFoldDB" id="A0A8T0D393"/>
<feature type="region of interest" description="Disordered" evidence="1">
    <location>
        <begin position="697"/>
        <end position="727"/>
    </location>
</feature>
<sequence>MASPHVCIRPSSFTDFSHPPLNANTSEKFAPACFRPHPTHFVCSDSHRCSNSGPSQLPSSHNSLLSDRGAYDLSSHTAVLGKRQFEQPSERQMQLNYTSHTLPAYHERPSFPTCSHYNPVCSSALRLSSANMGPSPSGSDSHRAVVSQQQALFPEQPERTRHISAPILPPCGFSQSDTSETLKIVSSSFGFNYGPWDSRSISCSSSVSGGYSTVGRLGGSHSMASQDSCASDLTSSDAVADLLMQSHITNPFVFPKKLSRHCDQVRLSPLQVDADYPNQVQVNTSSSSMLTPVHCLTDQSHSDSDMSHNSHLPQLTITATTTTDSVVAQATTVVSRIVVPNDNTRPPVERFELADLATGSGSADESDNSTVARLSKSLAEDNLFRNPHAVLPPKKAKRKPAPIFIPPQTSANLSRLRSPRIWTSESSSFNASPPPYTPPPMLSPNRRGSGLFSSLTTRWSSSVTSPVTLHRRNSSQYPSSALPTTTGSADFLRNVSNQNQSTLNAGSEPDRLLKRNYASIISGSANTQLDCATTESGDVNEGRRDFAYPRRRRQLTPKSAPTVLLNSSALNFSKSATESTSLIVPPNAFAEPSAPTVFGYDDETMRRFAEADAADRARRLGQRQRRRCDTERGQPHQPFTFMAEDAPDGLDIVPEKLSKLESEGSALMNYRTEEVLELVEHTLASLDEEASCTEKYLSEDVEMNDLDRHDDDDEEDEDEEGVPSSLIPRINVGDAFQAVISEYCPGKSVNF</sequence>
<feature type="compositionally biased region" description="Pro residues" evidence="1">
    <location>
        <begin position="432"/>
        <end position="442"/>
    </location>
</feature>
<evidence type="ECO:0000256" key="1">
    <source>
        <dbReference type="SAM" id="MobiDB-lite"/>
    </source>
</evidence>
<feature type="region of interest" description="Disordered" evidence="1">
    <location>
        <begin position="619"/>
        <end position="638"/>
    </location>
</feature>
<accession>A0A8T0D393</accession>
<feature type="region of interest" description="Disordered" evidence="1">
    <location>
        <begin position="463"/>
        <end position="485"/>
    </location>
</feature>